<dbReference type="AlphaFoldDB" id="A0A067QB11"/>
<gene>
    <name evidence="2" type="ORF">JAAARDRAFT_67136</name>
</gene>
<protein>
    <submittedName>
        <fullName evidence="2">Uncharacterized protein</fullName>
    </submittedName>
</protein>
<accession>A0A067QB11</accession>
<proteinExistence type="predicted"/>
<name>A0A067QB11_9AGAM</name>
<evidence type="ECO:0000256" key="1">
    <source>
        <dbReference type="SAM" id="Phobius"/>
    </source>
</evidence>
<dbReference type="Proteomes" id="UP000027265">
    <property type="component" value="Unassembled WGS sequence"/>
</dbReference>
<dbReference type="InParanoid" id="A0A067QB11"/>
<dbReference type="HOGENOM" id="CLU_547514_0_0_1"/>
<keyword evidence="1" id="KW-0812">Transmembrane</keyword>
<evidence type="ECO:0000313" key="3">
    <source>
        <dbReference type="Proteomes" id="UP000027265"/>
    </source>
</evidence>
<reference evidence="3" key="1">
    <citation type="journal article" date="2014" name="Proc. Natl. Acad. Sci. U.S.A.">
        <title>Extensive sampling of basidiomycete genomes demonstrates inadequacy of the white-rot/brown-rot paradigm for wood decay fungi.</title>
        <authorList>
            <person name="Riley R."/>
            <person name="Salamov A.A."/>
            <person name="Brown D.W."/>
            <person name="Nagy L.G."/>
            <person name="Floudas D."/>
            <person name="Held B.W."/>
            <person name="Levasseur A."/>
            <person name="Lombard V."/>
            <person name="Morin E."/>
            <person name="Otillar R."/>
            <person name="Lindquist E.A."/>
            <person name="Sun H."/>
            <person name="LaButti K.M."/>
            <person name="Schmutz J."/>
            <person name="Jabbour D."/>
            <person name="Luo H."/>
            <person name="Baker S.E."/>
            <person name="Pisabarro A.G."/>
            <person name="Walton J.D."/>
            <person name="Blanchette R.A."/>
            <person name="Henrissat B."/>
            <person name="Martin F."/>
            <person name="Cullen D."/>
            <person name="Hibbett D.S."/>
            <person name="Grigoriev I.V."/>
        </authorList>
    </citation>
    <scope>NUCLEOTIDE SEQUENCE [LARGE SCALE GENOMIC DNA]</scope>
    <source>
        <strain evidence="3">MUCL 33604</strain>
    </source>
</reference>
<keyword evidence="1" id="KW-1133">Transmembrane helix</keyword>
<keyword evidence="3" id="KW-1185">Reference proteome</keyword>
<evidence type="ECO:0000313" key="2">
    <source>
        <dbReference type="EMBL" id="KDQ60697.1"/>
    </source>
</evidence>
<organism evidence="2 3">
    <name type="scientific">Jaapia argillacea MUCL 33604</name>
    <dbReference type="NCBI Taxonomy" id="933084"/>
    <lineage>
        <taxon>Eukaryota</taxon>
        <taxon>Fungi</taxon>
        <taxon>Dikarya</taxon>
        <taxon>Basidiomycota</taxon>
        <taxon>Agaricomycotina</taxon>
        <taxon>Agaricomycetes</taxon>
        <taxon>Agaricomycetidae</taxon>
        <taxon>Jaapiales</taxon>
        <taxon>Jaapiaceae</taxon>
        <taxon>Jaapia</taxon>
    </lineage>
</organism>
<feature type="transmembrane region" description="Helical" evidence="1">
    <location>
        <begin position="54"/>
        <end position="74"/>
    </location>
</feature>
<keyword evidence="1" id="KW-0472">Membrane</keyword>
<dbReference type="EMBL" id="KL197713">
    <property type="protein sequence ID" value="KDQ60697.1"/>
    <property type="molecule type" value="Genomic_DNA"/>
</dbReference>
<sequence length="444" mass="50430">MTPLRFTKRDESRMEQEALAHSYYDLPPKPVVSSFHLIPLPFYRTGRRLRFPRFRLAALFSLVAALLLVLYTFLRRYSSPRIPSRFDGLAIVSLASSTSRLESTLPYTLKTLLAQASLPKEVRVYFPENEEYGFSNLDEGGNLDQIFYHPRISVYFVEDRGPAIKFLPLLTEFLSKASAPAHAHLLKQPFIILDDGYLYPPSLIETLLSTHGTSPYFNHRAVLGFQGQRIPSSLHNLDRKHSSRSYTVHGWDIVDPYRVGYLSSCSGYLVFPEYFLPQDILPSIASHPPSLSYAEVAPILNVTSAPRSRLLMDDVWMSAHLSTLHHPRYVIPLPQSSPPVVSLDHPLKVHPSHSTTSCMASSPEERDAALSYFLSAWEAEGEGDWDSTAEWPGSGGGEGIWFVEDQEAEEMLGKSPVWDGWWRRLVVSRMRGMKLLLVSLWWHR</sequence>
<dbReference type="OrthoDB" id="414863at2759"/>